<gene>
    <name evidence="2" type="ORF">GGR24_003198</name>
</gene>
<protein>
    <submittedName>
        <fullName evidence="2">Putative small secreted protein</fullName>
    </submittedName>
</protein>
<reference evidence="2 3" key="1">
    <citation type="submission" date="2020-08" db="EMBL/GenBank/DDBJ databases">
        <title>Genomic Encyclopedia of Type Strains, Phase IV (KMG-IV): sequencing the most valuable type-strain genomes for metagenomic binning, comparative biology and taxonomic classification.</title>
        <authorList>
            <person name="Goeker M."/>
        </authorList>
    </citation>
    <scope>NUCLEOTIDE SEQUENCE [LARGE SCALE GENOMIC DNA]</scope>
    <source>
        <strain evidence="2 3">DSM 25481</strain>
    </source>
</reference>
<feature type="signal peptide" evidence="1">
    <location>
        <begin position="1"/>
        <end position="21"/>
    </location>
</feature>
<evidence type="ECO:0000313" key="2">
    <source>
        <dbReference type="EMBL" id="MBB3974517.1"/>
    </source>
</evidence>
<dbReference type="AlphaFoldDB" id="A0A7W6D5J2"/>
<proteinExistence type="predicted"/>
<dbReference type="Proteomes" id="UP000528964">
    <property type="component" value="Unassembled WGS sequence"/>
</dbReference>
<evidence type="ECO:0000256" key="1">
    <source>
        <dbReference type="SAM" id="SignalP"/>
    </source>
</evidence>
<organism evidence="2 3">
    <name type="scientific">Hansschlegelia beijingensis</name>
    <dbReference type="NCBI Taxonomy" id="1133344"/>
    <lineage>
        <taxon>Bacteria</taxon>
        <taxon>Pseudomonadati</taxon>
        <taxon>Pseudomonadota</taxon>
        <taxon>Alphaproteobacteria</taxon>
        <taxon>Hyphomicrobiales</taxon>
        <taxon>Methylopilaceae</taxon>
        <taxon>Hansschlegelia</taxon>
    </lineage>
</organism>
<evidence type="ECO:0000313" key="3">
    <source>
        <dbReference type="Proteomes" id="UP000528964"/>
    </source>
</evidence>
<accession>A0A7W6D5J2</accession>
<keyword evidence="1" id="KW-0732">Signal</keyword>
<name>A0A7W6D5J2_9HYPH</name>
<comment type="caution">
    <text evidence="2">The sequence shown here is derived from an EMBL/GenBank/DDBJ whole genome shotgun (WGS) entry which is preliminary data.</text>
</comment>
<feature type="chain" id="PRO_5031121753" evidence="1">
    <location>
        <begin position="22"/>
        <end position="45"/>
    </location>
</feature>
<sequence>MIRLLAVVALIASTAALSACANTARGVGRDVQNNAAATEKAVRGR</sequence>
<dbReference type="RefSeq" id="WP_183396359.1">
    <property type="nucleotide sequence ID" value="NZ_JACIDR010000006.1"/>
</dbReference>
<keyword evidence="3" id="KW-1185">Reference proteome</keyword>
<dbReference type="PROSITE" id="PS51257">
    <property type="entry name" value="PROKAR_LIPOPROTEIN"/>
    <property type="match status" value="1"/>
</dbReference>
<dbReference type="EMBL" id="JACIDR010000006">
    <property type="protein sequence ID" value="MBB3974517.1"/>
    <property type="molecule type" value="Genomic_DNA"/>
</dbReference>